<feature type="transmembrane region" description="Helical" evidence="5">
    <location>
        <begin position="91"/>
        <end position="114"/>
    </location>
</feature>
<evidence type="ECO:0000256" key="3">
    <source>
        <dbReference type="ARBA" id="ARBA00022989"/>
    </source>
</evidence>
<feature type="transmembrane region" description="Helical" evidence="5">
    <location>
        <begin position="159"/>
        <end position="181"/>
    </location>
</feature>
<keyword evidence="3 5" id="KW-1133">Transmembrane helix</keyword>
<evidence type="ECO:0000256" key="2">
    <source>
        <dbReference type="ARBA" id="ARBA00022692"/>
    </source>
</evidence>
<name>A0ABR1KIJ4_9PEZI</name>
<comment type="caution">
    <text evidence="6">The sequence shown here is derived from an EMBL/GenBank/DDBJ whole genome shotgun (WGS) entry which is preliminary data.</text>
</comment>
<evidence type="ECO:0000256" key="4">
    <source>
        <dbReference type="ARBA" id="ARBA00023136"/>
    </source>
</evidence>
<organism evidence="6 7">
    <name type="scientific">Phyllosticta citriasiana</name>
    <dbReference type="NCBI Taxonomy" id="595635"/>
    <lineage>
        <taxon>Eukaryota</taxon>
        <taxon>Fungi</taxon>
        <taxon>Dikarya</taxon>
        <taxon>Ascomycota</taxon>
        <taxon>Pezizomycotina</taxon>
        <taxon>Dothideomycetes</taxon>
        <taxon>Dothideomycetes incertae sedis</taxon>
        <taxon>Botryosphaeriales</taxon>
        <taxon>Phyllostictaceae</taxon>
        <taxon>Phyllosticta</taxon>
    </lineage>
</organism>
<feature type="transmembrane region" description="Helical" evidence="5">
    <location>
        <begin position="49"/>
        <end position="71"/>
    </location>
</feature>
<keyword evidence="4 5" id="KW-0472">Membrane</keyword>
<feature type="transmembrane region" description="Helical" evidence="5">
    <location>
        <begin position="126"/>
        <end position="147"/>
    </location>
</feature>
<keyword evidence="7" id="KW-1185">Reference proteome</keyword>
<evidence type="ECO:0000256" key="5">
    <source>
        <dbReference type="SAM" id="Phobius"/>
    </source>
</evidence>
<dbReference type="PANTHER" id="PTHR31465:SF1">
    <property type="entry name" value="PROTEIN RTA1-RELATED"/>
    <property type="match status" value="1"/>
</dbReference>
<evidence type="ECO:0000313" key="6">
    <source>
        <dbReference type="EMBL" id="KAK7515551.1"/>
    </source>
</evidence>
<dbReference type="InterPro" id="IPR007568">
    <property type="entry name" value="RTA1"/>
</dbReference>
<comment type="subcellular location">
    <subcellularLocation>
        <location evidence="1">Membrane</location>
        <topology evidence="1">Multi-pass membrane protein</topology>
    </subcellularLocation>
</comment>
<dbReference type="Proteomes" id="UP001363622">
    <property type="component" value="Unassembled WGS sequence"/>
</dbReference>
<evidence type="ECO:0000313" key="7">
    <source>
        <dbReference type="Proteomes" id="UP001363622"/>
    </source>
</evidence>
<sequence length="224" mass="25294">MRRKLAEQHDREKSDHYKYDPSSAAAIIFAVLFGLSSALHLAQMLKMKTWYMIAFFLGDVFEVTACVFRAVNTFEGYGHWTLVPFVIQAMFSLVAPSSQAASIYVILARIILLTEAEPLSMIRKRWLTKFFVIGDVFAFLVQCLGEQCSKSAQDRGEMVIIIGLAIQLIFFGLFIIVAAVFHWRLNKSPMEALLLSSQFLQEPAHSARHGGWFLLVLSILIEVA</sequence>
<dbReference type="Pfam" id="PF04479">
    <property type="entry name" value="RTA1"/>
    <property type="match status" value="1"/>
</dbReference>
<evidence type="ECO:0000256" key="1">
    <source>
        <dbReference type="ARBA" id="ARBA00004141"/>
    </source>
</evidence>
<protein>
    <submittedName>
        <fullName evidence="6">RTA1 like protein-domain-containing protein</fullName>
    </submittedName>
</protein>
<feature type="transmembrane region" description="Helical" evidence="5">
    <location>
        <begin position="23"/>
        <end position="42"/>
    </location>
</feature>
<proteinExistence type="predicted"/>
<dbReference type="PANTHER" id="PTHR31465">
    <property type="entry name" value="PROTEIN RTA1-RELATED"/>
    <property type="match status" value="1"/>
</dbReference>
<reference evidence="6 7" key="1">
    <citation type="submission" date="2024-04" db="EMBL/GenBank/DDBJ databases">
        <title>Phyllosticta paracitricarpa is synonymous to the EU quarantine fungus P. citricarpa based on phylogenomic analyses.</title>
        <authorList>
            <consortium name="Lawrence Berkeley National Laboratory"/>
            <person name="Van Ingen-Buijs V.A."/>
            <person name="Van Westerhoven A.C."/>
            <person name="Haridas S."/>
            <person name="Skiadas P."/>
            <person name="Martin F."/>
            <person name="Groenewald J.Z."/>
            <person name="Crous P.W."/>
            <person name="Seidl M.F."/>
        </authorList>
    </citation>
    <scope>NUCLEOTIDE SEQUENCE [LARGE SCALE GENOMIC DNA]</scope>
    <source>
        <strain evidence="6 7">CBS 123371</strain>
    </source>
</reference>
<accession>A0ABR1KIJ4</accession>
<gene>
    <name evidence="6" type="ORF">IWZ03DRAFT_313100</name>
</gene>
<dbReference type="EMBL" id="JBBPHU010000007">
    <property type="protein sequence ID" value="KAK7515551.1"/>
    <property type="molecule type" value="Genomic_DNA"/>
</dbReference>
<keyword evidence="2 5" id="KW-0812">Transmembrane</keyword>